<dbReference type="STRING" id="748449.Halha_2516"/>
<dbReference type="KEGG" id="hhl:Halha_2516"/>
<evidence type="ECO:0000256" key="2">
    <source>
        <dbReference type="ARBA" id="ARBA00022448"/>
    </source>
</evidence>
<evidence type="ECO:0000256" key="1">
    <source>
        <dbReference type="ARBA" id="ARBA00004651"/>
    </source>
</evidence>
<keyword evidence="4 7" id="KW-0812">Transmembrane</keyword>
<keyword evidence="5 7" id="KW-1133">Transmembrane helix</keyword>
<dbReference type="InterPro" id="IPR025966">
    <property type="entry name" value="OppC_N"/>
</dbReference>
<feature type="transmembrane region" description="Helical" evidence="7">
    <location>
        <begin position="40"/>
        <end position="61"/>
    </location>
</feature>
<protein>
    <submittedName>
        <fullName evidence="9">ABC-type dipeptide/oligopeptide/nickel transport system, permease component</fullName>
    </submittedName>
</protein>
<feature type="domain" description="ABC transmembrane type-1" evidence="8">
    <location>
        <begin position="173"/>
        <end position="369"/>
    </location>
</feature>
<dbReference type="Pfam" id="PF12911">
    <property type="entry name" value="OppC_N"/>
    <property type="match status" value="1"/>
</dbReference>
<feature type="transmembrane region" description="Helical" evidence="7">
    <location>
        <begin position="292"/>
        <end position="312"/>
    </location>
</feature>
<evidence type="ECO:0000256" key="5">
    <source>
        <dbReference type="ARBA" id="ARBA00022989"/>
    </source>
</evidence>
<dbReference type="GO" id="GO:0055085">
    <property type="term" value="P:transmembrane transport"/>
    <property type="evidence" value="ECO:0007669"/>
    <property type="project" value="InterPro"/>
</dbReference>
<dbReference type="Gene3D" id="1.10.3720.10">
    <property type="entry name" value="MetI-like"/>
    <property type="match status" value="1"/>
</dbReference>
<dbReference type="Proteomes" id="UP000010880">
    <property type="component" value="Chromosome"/>
</dbReference>
<comment type="similarity">
    <text evidence="7">Belongs to the binding-protein-dependent transport system permease family.</text>
</comment>
<keyword evidence="10" id="KW-1185">Reference proteome</keyword>
<dbReference type="OrthoDB" id="9797852at2"/>
<evidence type="ECO:0000256" key="3">
    <source>
        <dbReference type="ARBA" id="ARBA00022475"/>
    </source>
</evidence>
<evidence type="ECO:0000313" key="9">
    <source>
        <dbReference type="EMBL" id="AGB42390.1"/>
    </source>
</evidence>
<keyword evidence="2 7" id="KW-0813">Transport</keyword>
<reference evidence="10" key="1">
    <citation type="submission" date="2012-02" db="EMBL/GenBank/DDBJ databases">
        <title>The complete genome of Halobacteroides halobius DSM 5150.</title>
        <authorList>
            <person name="Lucas S."/>
            <person name="Copeland A."/>
            <person name="Lapidus A."/>
            <person name="Glavina del Rio T."/>
            <person name="Dalin E."/>
            <person name="Tice H."/>
            <person name="Bruce D."/>
            <person name="Goodwin L."/>
            <person name="Pitluck S."/>
            <person name="Peters L."/>
            <person name="Mikhailova N."/>
            <person name="Gu W."/>
            <person name="Kyrpides N."/>
            <person name="Mavromatis K."/>
            <person name="Ivanova N."/>
            <person name="Brettin T."/>
            <person name="Detter J.C."/>
            <person name="Han C."/>
            <person name="Larimer F."/>
            <person name="Land M."/>
            <person name="Hauser L."/>
            <person name="Markowitz V."/>
            <person name="Cheng J.-F."/>
            <person name="Hugenholtz P."/>
            <person name="Woyke T."/>
            <person name="Wu D."/>
            <person name="Tindall B."/>
            <person name="Pomrenke H."/>
            <person name="Brambilla E."/>
            <person name="Klenk H.-P."/>
            <person name="Eisen J.A."/>
        </authorList>
    </citation>
    <scope>NUCLEOTIDE SEQUENCE [LARGE SCALE GENOMIC DNA]</scope>
    <source>
        <strain evidence="10">ATCC 35273 / DSM 5150 / MD-1</strain>
    </source>
</reference>
<comment type="subcellular location">
    <subcellularLocation>
        <location evidence="1 7">Cell membrane</location>
        <topology evidence="1 7">Multi-pass membrane protein</topology>
    </subcellularLocation>
</comment>
<dbReference type="PANTHER" id="PTHR43386:SF1">
    <property type="entry name" value="D,D-DIPEPTIDE TRANSPORT SYSTEM PERMEASE PROTEIN DDPC-RELATED"/>
    <property type="match status" value="1"/>
</dbReference>
<feature type="transmembrane region" description="Helical" evidence="7">
    <location>
        <begin position="215"/>
        <end position="233"/>
    </location>
</feature>
<dbReference type="EMBL" id="CP003359">
    <property type="protein sequence ID" value="AGB42390.1"/>
    <property type="molecule type" value="Genomic_DNA"/>
</dbReference>
<sequence length="381" mass="42965">MSKMKTRPQEIEVQQEVVEERTKVESYWDKLWRRFNQNRLAQAGLIMVSAIILISIFAPFLSPYDYNSNNLDSVYIPPQEIHFIDQTGDFHLRPFVYQVKEGLDPDTWKRVYKEDKSKRYPINFLVRSWKYEFLGLFESDLHLFGIQGDKASIHLLGTDKLGRDLLSRIFYGSRISITVALLGALITVVVGSTIGAISGYYAGKVDMVIQRIIEIIRMFPRLALWMALSVAIPPTWPPLATFFGIIVVFAFINWVNLAREVRGKVLSYRETEFVLAAETLGASAPYIIFKHIIPNVISHIIVIGTITIPRLIIAESALSFLGLGIQPPLVSWGVLLSNATTIQTIGQHPWIIIPGVAILVTVLGFNFLGDGLRDAVDPYSD</sequence>
<accession>L0KCX4</accession>
<evidence type="ECO:0000313" key="10">
    <source>
        <dbReference type="Proteomes" id="UP000010880"/>
    </source>
</evidence>
<dbReference type="InterPro" id="IPR035906">
    <property type="entry name" value="MetI-like_sf"/>
</dbReference>
<dbReference type="RefSeq" id="WP_015328104.1">
    <property type="nucleotide sequence ID" value="NC_019978.1"/>
</dbReference>
<proteinExistence type="inferred from homology"/>
<dbReference type="GO" id="GO:0005886">
    <property type="term" value="C:plasma membrane"/>
    <property type="evidence" value="ECO:0007669"/>
    <property type="project" value="UniProtKB-SubCell"/>
</dbReference>
<organism evidence="9 10">
    <name type="scientific">Halobacteroides halobius (strain ATCC 35273 / DSM 5150 / MD-1)</name>
    <dbReference type="NCBI Taxonomy" id="748449"/>
    <lineage>
        <taxon>Bacteria</taxon>
        <taxon>Bacillati</taxon>
        <taxon>Bacillota</taxon>
        <taxon>Clostridia</taxon>
        <taxon>Halanaerobiales</taxon>
        <taxon>Halobacteroidaceae</taxon>
        <taxon>Halobacteroides</taxon>
    </lineage>
</organism>
<dbReference type="PROSITE" id="PS50928">
    <property type="entry name" value="ABC_TM1"/>
    <property type="match status" value="1"/>
</dbReference>
<dbReference type="AlphaFoldDB" id="L0KCX4"/>
<feature type="transmembrane region" description="Helical" evidence="7">
    <location>
        <begin position="175"/>
        <end position="203"/>
    </location>
</feature>
<dbReference type="eggNOG" id="COG1173">
    <property type="taxonomic scope" value="Bacteria"/>
</dbReference>
<dbReference type="InterPro" id="IPR000515">
    <property type="entry name" value="MetI-like"/>
</dbReference>
<evidence type="ECO:0000256" key="7">
    <source>
        <dbReference type="RuleBase" id="RU363032"/>
    </source>
</evidence>
<dbReference type="HOGENOM" id="CLU_028518_1_0_9"/>
<gene>
    <name evidence="9" type="ordered locus">Halha_2516</name>
</gene>
<name>L0KCX4_HALHC</name>
<keyword evidence="6 7" id="KW-0472">Membrane</keyword>
<evidence type="ECO:0000259" key="8">
    <source>
        <dbReference type="PROSITE" id="PS50928"/>
    </source>
</evidence>
<dbReference type="SUPFAM" id="SSF161098">
    <property type="entry name" value="MetI-like"/>
    <property type="match status" value="1"/>
</dbReference>
<keyword evidence="3" id="KW-1003">Cell membrane</keyword>
<dbReference type="InterPro" id="IPR050366">
    <property type="entry name" value="BP-dependent_transpt_permease"/>
</dbReference>
<feature type="transmembrane region" description="Helical" evidence="7">
    <location>
        <begin position="239"/>
        <end position="257"/>
    </location>
</feature>
<dbReference type="PATRIC" id="fig|748449.3.peg.2438"/>
<dbReference type="PANTHER" id="PTHR43386">
    <property type="entry name" value="OLIGOPEPTIDE TRANSPORT SYSTEM PERMEASE PROTEIN APPC"/>
    <property type="match status" value="1"/>
</dbReference>
<evidence type="ECO:0000256" key="4">
    <source>
        <dbReference type="ARBA" id="ARBA00022692"/>
    </source>
</evidence>
<dbReference type="CDD" id="cd06261">
    <property type="entry name" value="TM_PBP2"/>
    <property type="match status" value="1"/>
</dbReference>
<feature type="transmembrane region" description="Helical" evidence="7">
    <location>
        <begin position="350"/>
        <end position="369"/>
    </location>
</feature>
<evidence type="ECO:0000256" key="6">
    <source>
        <dbReference type="ARBA" id="ARBA00023136"/>
    </source>
</evidence>
<dbReference type="Pfam" id="PF00528">
    <property type="entry name" value="BPD_transp_1"/>
    <property type="match status" value="1"/>
</dbReference>